<dbReference type="InterPro" id="IPR027417">
    <property type="entry name" value="P-loop_NTPase"/>
</dbReference>
<dbReference type="PROSITE" id="PS51706">
    <property type="entry name" value="G_ENGB"/>
    <property type="match status" value="1"/>
</dbReference>
<evidence type="ECO:0000256" key="1">
    <source>
        <dbReference type="ARBA" id="ARBA00001946"/>
    </source>
</evidence>
<dbReference type="InterPro" id="IPR030393">
    <property type="entry name" value="G_ENGB_dom"/>
</dbReference>
<dbReference type="Pfam" id="PF01926">
    <property type="entry name" value="MMR_HSR1"/>
    <property type="match status" value="1"/>
</dbReference>
<sequence length="230" mass="24553">MSGPDPEQASLVEAAQPSHEQASLLEAGRLLFARECTFMLGVAALSGLPAARLPEVAFAGRSNVGKSSLINALTGRNTLARTSNTPGRTQELNYFDLGGRLVLVDMPGYGFASAPKGLVEKWTRLVNGFLKGRAVLRRAIVLVDSRHGLKDSDRDMMAMLDKAAVVYQVVLTKADKIKPAELESVRERTAAELKSRVAAHPVIIATSSETGFGIPELRAELTTLSQGASP</sequence>
<keyword evidence="7 10" id="KW-0342">GTP-binding</keyword>
<evidence type="ECO:0000313" key="12">
    <source>
        <dbReference type="EMBL" id="RAU24029.1"/>
    </source>
</evidence>
<evidence type="ECO:0000256" key="10">
    <source>
        <dbReference type="HAMAP-Rule" id="MF_00321"/>
    </source>
</evidence>
<dbReference type="CDD" id="cd01876">
    <property type="entry name" value="YihA_EngB"/>
    <property type="match status" value="1"/>
</dbReference>
<dbReference type="GO" id="GO:0046872">
    <property type="term" value="F:metal ion binding"/>
    <property type="evidence" value="ECO:0007669"/>
    <property type="project" value="UniProtKB-KW"/>
</dbReference>
<keyword evidence="6" id="KW-0460">Magnesium</keyword>
<dbReference type="PANTHER" id="PTHR11649">
    <property type="entry name" value="MSS1/TRME-RELATED GTP-BINDING PROTEIN"/>
    <property type="match status" value="1"/>
</dbReference>
<comment type="cofactor">
    <cofactor evidence="1">
        <name>Mg(2+)</name>
        <dbReference type="ChEBI" id="CHEBI:18420"/>
    </cofactor>
</comment>
<comment type="similarity">
    <text evidence="2 10">Belongs to the TRAFAC class TrmE-Era-EngA-EngB-Septin-like GTPase superfamily. EngB GTPase family.</text>
</comment>
<evidence type="ECO:0000256" key="9">
    <source>
        <dbReference type="ARBA" id="ARBA00023306"/>
    </source>
</evidence>
<evidence type="ECO:0000259" key="11">
    <source>
        <dbReference type="PROSITE" id="PS51706"/>
    </source>
</evidence>
<evidence type="ECO:0000256" key="2">
    <source>
        <dbReference type="ARBA" id="ARBA00009638"/>
    </source>
</evidence>
<protein>
    <recommendedName>
        <fullName evidence="10">Probable GTP-binding protein EngB</fullName>
    </recommendedName>
</protein>
<accession>A0A364P3W5</accession>
<evidence type="ECO:0000256" key="6">
    <source>
        <dbReference type="ARBA" id="ARBA00022842"/>
    </source>
</evidence>
<dbReference type="Proteomes" id="UP000251075">
    <property type="component" value="Unassembled WGS sequence"/>
</dbReference>
<dbReference type="SUPFAM" id="SSF52540">
    <property type="entry name" value="P-loop containing nucleoside triphosphate hydrolases"/>
    <property type="match status" value="1"/>
</dbReference>
<dbReference type="OrthoDB" id="9804921at2"/>
<reference evidence="12 13" key="1">
    <citation type="submission" date="2017-11" db="EMBL/GenBank/DDBJ databases">
        <title>Draft genome sequence of magnetotactic bacterium Magnetospirillum kuznetsovii LBB-42.</title>
        <authorList>
            <person name="Grouzdev D.S."/>
            <person name="Rysina M.S."/>
            <person name="Baslerov R.V."/>
            <person name="Koziaeva V."/>
        </authorList>
    </citation>
    <scope>NUCLEOTIDE SEQUENCE [LARGE SCALE GENOMIC DNA]</scope>
    <source>
        <strain evidence="12 13">LBB-42</strain>
    </source>
</reference>
<keyword evidence="13" id="KW-1185">Reference proteome</keyword>
<keyword evidence="8 10" id="KW-0717">Septation</keyword>
<dbReference type="Gene3D" id="3.40.50.300">
    <property type="entry name" value="P-loop containing nucleotide triphosphate hydrolases"/>
    <property type="match status" value="1"/>
</dbReference>
<name>A0A364P3W5_9PROT</name>
<evidence type="ECO:0000256" key="4">
    <source>
        <dbReference type="ARBA" id="ARBA00022723"/>
    </source>
</evidence>
<dbReference type="InterPro" id="IPR006073">
    <property type="entry name" value="GTP-bd"/>
</dbReference>
<keyword evidence="9 10" id="KW-0131">Cell cycle</keyword>
<dbReference type="PANTHER" id="PTHR11649:SF13">
    <property type="entry name" value="ENGB-TYPE G DOMAIN-CONTAINING PROTEIN"/>
    <property type="match status" value="1"/>
</dbReference>
<keyword evidence="3 10" id="KW-0132">Cell division</keyword>
<evidence type="ECO:0000256" key="3">
    <source>
        <dbReference type="ARBA" id="ARBA00022618"/>
    </source>
</evidence>
<dbReference type="HAMAP" id="MF_00321">
    <property type="entry name" value="GTPase_EngB"/>
    <property type="match status" value="1"/>
</dbReference>
<dbReference type="GO" id="GO:0005829">
    <property type="term" value="C:cytosol"/>
    <property type="evidence" value="ECO:0007669"/>
    <property type="project" value="TreeGrafter"/>
</dbReference>
<dbReference type="GO" id="GO:0005525">
    <property type="term" value="F:GTP binding"/>
    <property type="evidence" value="ECO:0007669"/>
    <property type="project" value="UniProtKB-UniRule"/>
</dbReference>
<dbReference type="EMBL" id="PGTO01000001">
    <property type="protein sequence ID" value="RAU24029.1"/>
    <property type="molecule type" value="Genomic_DNA"/>
</dbReference>
<evidence type="ECO:0000256" key="8">
    <source>
        <dbReference type="ARBA" id="ARBA00023210"/>
    </source>
</evidence>
<evidence type="ECO:0000256" key="5">
    <source>
        <dbReference type="ARBA" id="ARBA00022741"/>
    </source>
</evidence>
<evidence type="ECO:0000313" key="13">
    <source>
        <dbReference type="Proteomes" id="UP000251075"/>
    </source>
</evidence>
<keyword evidence="5 10" id="KW-0547">Nucleotide-binding</keyword>
<gene>
    <name evidence="10" type="primary">engB</name>
    <name evidence="12" type="ORF">CU669_02080</name>
</gene>
<dbReference type="AlphaFoldDB" id="A0A364P3W5"/>
<proteinExistence type="inferred from homology"/>
<organism evidence="12 13">
    <name type="scientific">Paramagnetospirillum kuznetsovii</name>
    <dbReference type="NCBI Taxonomy" id="2053833"/>
    <lineage>
        <taxon>Bacteria</taxon>
        <taxon>Pseudomonadati</taxon>
        <taxon>Pseudomonadota</taxon>
        <taxon>Alphaproteobacteria</taxon>
        <taxon>Rhodospirillales</taxon>
        <taxon>Magnetospirillaceae</taxon>
        <taxon>Paramagnetospirillum</taxon>
    </lineage>
</organism>
<evidence type="ECO:0000256" key="7">
    <source>
        <dbReference type="ARBA" id="ARBA00023134"/>
    </source>
</evidence>
<comment type="function">
    <text evidence="10">Necessary for normal cell division and for the maintenance of normal septation.</text>
</comment>
<comment type="caution">
    <text evidence="12">The sequence shown here is derived from an EMBL/GenBank/DDBJ whole genome shotgun (WGS) entry which is preliminary data.</text>
</comment>
<keyword evidence="4" id="KW-0479">Metal-binding</keyword>
<feature type="domain" description="EngB-type G" evidence="11">
    <location>
        <begin position="52"/>
        <end position="227"/>
    </location>
</feature>
<dbReference type="NCBIfam" id="TIGR03598">
    <property type="entry name" value="GTPase_YsxC"/>
    <property type="match status" value="1"/>
</dbReference>
<dbReference type="InterPro" id="IPR019987">
    <property type="entry name" value="GTP-bd_ribosome_bio_YsxC"/>
</dbReference>
<dbReference type="GO" id="GO:0000917">
    <property type="term" value="P:division septum assembly"/>
    <property type="evidence" value="ECO:0007669"/>
    <property type="project" value="UniProtKB-KW"/>
</dbReference>